<dbReference type="RefSeq" id="XP_015703434.1">
    <property type="nucleotide sequence ID" value="XM_015847012.1"/>
</dbReference>
<dbReference type="KEGG" id="pbl:PAAG_11347"/>
<keyword evidence="3" id="KW-1185">Reference proteome</keyword>
<feature type="region of interest" description="Disordered" evidence="1">
    <location>
        <begin position="457"/>
        <end position="478"/>
    </location>
</feature>
<dbReference type="eggNOG" id="ENOG502SJA0">
    <property type="taxonomic scope" value="Eukaryota"/>
</dbReference>
<organism evidence="2 3">
    <name type="scientific">Paracoccidioides lutzii (strain ATCC MYA-826 / Pb01)</name>
    <name type="common">Paracoccidioides brasiliensis</name>
    <dbReference type="NCBI Taxonomy" id="502779"/>
    <lineage>
        <taxon>Eukaryota</taxon>
        <taxon>Fungi</taxon>
        <taxon>Dikarya</taxon>
        <taxon>Ascomycota</taxon>
        <taxon>Pezizomycotina</taxon>
        <taxon>Eurotiomycetes</taxon>
        <taxon>Eurotiomycetidae</taxon>
        <taxon>Onygenales</taxon>
        <taxon>Ajellomycetaceae</taxon>
        <taxon>Paracoccidioides</taxon>
    </lineage>
</organism>
<reference evidence="2 3" key="1">
    <citation type="journal article" date="2011" name="PLoS Genet.">
        <title>Comparative genomic analysis of human fungal pathogens causing paracoccidioidomycosis.</title>
        <authorList>
            <person name="Desjardins C.A."/>
            <person name="Champion M.D."/>
            <person name="Holder J.W."/>
            <person name="Muszewska A."/>
            <person name="Goldberg J."/>
            <person name="Bailao A.M."/>
            <person name="Brigido M.M."/>
            <person name="Ferreira M.E."/>
            <person name="Garcia A.M."/>
            <person name="Grynberg M."/>
            <person name="Gujja S."/>
            <person name="Heiman D.I."/>
            <person name="Henn M.R."/>
            <person name="Kodira C.D."/>
            <person name="Leon-Narvaez H."/>
            <person name="Longo L.V."/>
            <person name="Ma L.J."/>
            <person name="Malavazi I."/>
            <person name="Matsuo A.L."/>
            <person name="Morais F.V."/>
            <person name="Pereira M."/>
            <person name="Rodriguez-Brito S."/>
            <person name="Sakthikumar S."/>
            <person name="Salem-Izacc S.M."/>
            <person name="Sykes S.M."/>
            <person name="Teixeira M.M."/>
            <person name="Vallejo M.C."/>
            <person name="Walter M.E."/>
            <person name="Yandava C."/>
            <person name="Young S."/>
            <person name="Zeng Q."/>
            <person name="Zucker J."/>
            <person name="Felipe M.S."/>
            <person name="Goldman G.H."/>
            <person name="Haas B.J."/>
            <person name="McEwen J.G."/>
            <person name="Nino-Vega G."/>
            <person name="Puccia R."/>
            <person name="San-Blas G."/>
            <person name="Soares C.M."/>
            <person name="Birren B.W."/>
            <person name="Cuomo C.A."/>
        </authorList>
    </citation>
    <scope>NUCLEOTIDE SEQUENCE [LARGE SCALE GENOMIC DNA]</scope>
    <source>
        <strain evidence="3">ATCC MYA-826 / Pb01</strain>
    </source>
</reference>
<sequence>MAVPFQISDILVLSQLAWKVSCDKLGKRLSCGFKCGIPSRSRNLGTAQGLDKNIGLEVSKRDSWRLPKTIRDCEKLIRHNYRYNNVSSPRQGISWNVLVQPDVERLRNRISLHNLKILFILKPFEIDLLFCIHQDLAGRMARMHNDLRRLMGVMVPDFKEEMKHQQTQQTFTIEIPSNFSLKFQQAAEINHPEFASGTQLPVADTANSFVFYFGRGTRNLNASRFDWIDRRTASVTAYLSLLKCIWLMEHLDKYQNAEISGLSHWPSYIKGLNQELSHECKRFSPECMDRIFAPDLSRARLDPSVFDIWPEIRRASNLPLGHHRKQPTKEIINVPLNSDSPSVLENGTVKPEERVIEVNLESASLIPLYAMPTFNRDTNDILLRTPSEDTRFSFPSLKDLLRFQHAFTGFKPYHFYSQIDVKVAFVGSNEKPVVEDAVLQLWIPKRLEGYLLNEEQNPAEESWLERSETLPKSPLSIP</sequence>
<dbReference type="GeneID" id="9099997"/>
<evidence type="ECO:0000256" key="1">
    <source>
        <dbReference type="SAM" id="MobiDB-lite"/>
    </source>
</evidence>
<dbReference type="OrthoDB" id="5400409at2759"/>
<dbReference type="Proteomes" id="UP000002059">
    <property type="component" value="Partially assembled WGS sequence"/>
</dbReference>
<gene>
    <name evidence="2" type="ORF">PAAG_11347</name>
</gene>
<evidence type="ECO:0000313" key="2">
    <source>
        <dbReference type="EMBL" id="KGQ01954.1"/>
    </source>
</evidence>
<dbReference type="EMBL" id="KN293994">
    <property type="protein sequence ID" value="KGQ01954.1"/>
    <property type="molecule type" value="Genomic_DNA"/>
</dbReference>
<dbReference type="OMA" id="HWPSYIK"/>
<dbReference type="HOGENOM" id="CLU_571195_0_0_1"/>
<proteinExistence type="predicted"/>
<dbReference type="AlphaFoldDB" id="A0A0A2VM58"/>
<dbReference type="VEuPathDB" id="FungiDB:PAAG_11347"/>
<name>A0A0A2VM58_PARBA</name>
<protein>
    <submittedName>
        <fullName evidence="2">Uncharacterized protein</fullName>
    </submittedName>
</protein>
<accession>A0A0A2VM58</accession>
<evidence type="ECO:0000313" key="3">
    <source>
        <dbReference type="Proteomes" id="UP000002059"/>
    </source>
</evidence>